<feature type="transmembrane region" description="Helical" evidence="2">
    <location>
        <begin position="130"/>
        <end position="150"/>
    </location>
</feature>
<keyword evidence="2" id="KW-1133">Transmembrane helix</keyword>
<feature type="region of interest" description="Disordered" evidence="1">
    <location>
        <begin position="150"/>
        <end position="182"/>
    </location>
</feature>
<reference evidence="3 4" key="1">
    <citation type="submission" date="2024-01" db="EMBL/GenBank/DDBJ databases">
        <title>Genome assemblies of Stephania.</title>
        <authorList>
            <person name="Yang L."/>
        </authorList>
    </citation>
    <scope>NUCLEOTIDE SEQUENCE [LARGE SCALE GENOMIC DNA]</scope>
    <source>
        <strain evidence="3">YNDBR</strain>
        <tissue evidence="3">Leaf</tissue>
    </source>
</reference>
<evidence type="ECO:0000313" key="4">
    <source>
        <dbReference type="Proteomes" id="UP001420932"/>
    </source>
</evidence>
<dbReference type="AlphaFoldDB" id="A0AAP0KH24"/>
<organism evidence="3 4">
    <name type="scientific">Stephania yunnanensis</name>
    <dbReference type="NCBI Taxonomy" id="152371"/>
    <lineage>
        <taxon>Eukaryota</taxon>
        <taxon>Viridiplantae</taxon>
        <taxon>Streptophyta</taxon>
        <taxon>Embryophyta</taxon>
        <taxon>Tracheophyta</taxon>
        <taxon>Spermatophyta</taxon>
        <taxon>Magnoliopsida</taxon>
        <taxon>Ranunculales</taxon>
        <taxon>Menispermaceae</taxon>
        <taxon>Menispermoideae</taxon>
        <taxon>Cissampelideae</taxon>
        <taxon>Stephania</taxon>
    </lineage>
</organism>
<sequence>MYAYQNSTGRLMGFFPNDDEVTWYKKGEIVSDGICNYTSSEDNLVSLVGNTYVELSWPGLLIHEVAVARACDVRSVTTLTGSEISTLISLIQDLVGEHKLKKYGFSNCTAMAKRFGKQLMQRRLYMRRSAPTALVNMLVIGASSGGSFTSERYQRQRRRRKELGREGAVTDERERSGDARRKEAAVRRGFHRIDERRRRCAGRDRCAIKFIIFSPVHHLLPLFIIFSPFIIFTSNAEKSLPTKEEKDEVNQSSSSATRTGSNGQRTKRKKSSNIDATEQGLTAAANRLADAFAHTIVRVFFERAS</sequence>
<dbReference type="EMBL" id="JBBNAF010000004">
    <property type="protein sequence ID" value="KAK9151334.1"/>
    <property type="molecule type" value="Genomic_DNA"/>
</dbReference>
<accession>A0AAP0KH24</accession>
<feature type="transmembrane region" description="Helical" evidence="2">
    <location>
        <begin position="206"/>
        <end position="232"/>
    </location>
</feature>
<feature type="compositionally biased region" description="Basic and acidic residues" evidence="1">
    <location>
        <begin position="240"/>
        <end position="249"/>
    </location>
</feature>
<comment type="caution">
    <text evidence="3">The sequence shown here is derived from an EMBL/GenBank/DDBJ whole genome shotgun (WGS) entry which is preliminary data.</text>
</comment>
<keyword evidence="4" id="KW-1185">Reference proteome</keyword>
<name>A0AAP0KH24_9MAGN</name>
<dbReference type="Proteomes" id="UP001420932">
    <property type="component" value="Unassembled WGS sequence"/>
</dbReference>
<gene>
    <name evidence="3" type="ORF">Syun_009643</name>
</gene>
<protein>
    <submittedName>
        <fullName evidence="3">Uncharacterized protein</fullName>
    </submittedName>
</protein>
<feature type="region of interest" description="Disordered" evidence="1">
    <location>
        <begin position="240"/>
        <end position="275"/>
    </location>
</feature>
<feature type="compositionally biased region" description="Basic and acidic residues" evidence="1">
    <location>
        <begin position="163"/>
        <end position="182"/>
    </location>
</feature>
<feature type="compositionally biased region" description="Polar residues" evidence="1">
    <location>
        <begin position="250"/>
        <end position="264"/>
    </location>
</feature>
<proteinExistence type="predicted"/>
<keyword evidence="2" id="KW-0812">Transmembrane</keyword>
<keyword evidence="2" id="KW-0472">Membrane</keyword>
<evidence type="ECO:0000256" key="1">
    <source>
        <dbReference type="SAM" id="MobiDB-lite"/>
    </source>
</evidence>
<evidence type="ECO:0000313" key="3">
    <source>
        <dbReference type="EMBL" id="KAK9151334.1"/>
    </source>
</evidence>
<evidence type="ECO:0000256" key="2">
    <source>
        <dbReference type="SAM" id="Phobius"/>
    </source>
</evidence>